<evidence type="ECO:0000313" key="3">
    <source>
        <dbReference type="Proteomes" id="UP000054477"/>
    </source>
</evidence>
<gene>
    <name evidence="2" type="ORF">K443DRAFT_96563</name>
</gene>
<keyword evidence="3" id="KW-1185">Reference proteome</keyword>
<accession>A0A0C9XY38</accession>
<protein>
    <submittedName>
        <fullName evidence="2">Uncharacterized protein</fullName>
    </submittedName>
</protein>
<evidence type="ECO:0000256" key="1">
    <source>
        <dbReference type="SAM" id="MobiDB-lite"/>
    </source>
</evidence>
<reference evidence="3" key="2">
    <citation type="submission" date="2015-01" db="EMBL/GenBank/DDBJ databases">
        <title>Evolutionary Origins and Diversification of the Mycorrhizal Mutualists.</title>
        <authorList>
            <consortium name="DOE Joint Genome Institute"/>
            <consortium name="Mycorrhizal Genomics Consortium"/>
            <person name="Kohler A."/>
            <person name="Kuo A."/>
            <person name="Nagy L.G."/>
            <person name="Floudas D."/>
            <person name="Copeland A."/>
            <person name="Barry K.W."/>
            <person name="Cichocki N."/>
            <person name="Veneault-Fourrey C."/>
            <person name="LaButti K."/>
            <person name="Lindquist E.A."/>
            <person name="Lipzen A."/>
            <person name="Lundell T."/>
            <person name="Morin E."/>
            <person name="Murat C."/>
            <person name="Riley R."/>
            <person name="Ohm R."/>
            <person name="Sun H."/>
            <person name="Tunlid A."/>
            <person name="Henrissat B."/>
            <person name="Grigoriev I.V."/>
            <person name="Hibbett D.S."/>
            <person name="Martin F."/>
        </authorList>
    </citation>
    <scope>NUCLEOTIDE SEQUENCE [LARGE SCALE GENOMIC DNA]</scope>
    <source>
        <strain evidence="3">LaAM-08-1</strain>
    </source>
</reference>
<sequence>MDTFPDEIWMFIFSEACIDDGTTGRWLELVSKDFQRLSKPFRYQSICLRRVKQIIMFDSIVKSLPPGFNNIQYLHITWPHPFLDVSDDESDDDYLASTDDETAWTDVGSDDGGITPPSSESGSEEAFDTTSDSSSESEGNEYEPLTLEEEQEMIADAEFVMDKGDLDAPSEIETDYIDSYLAELACGNQDIRKAVHGILAAIASSLRILSIHSANGQDSMSIAELIPFPLPVLSGLFLCFQAGCPSWEDRYPTSRMVPQSRYTPSLAPQFSKSRFPSLTQAHIAGFAWPEPPYIVINNISPQLRHLRLQRNHLNWDAPISWGNRPNRSSLSLYVDLPTHRPTVREAENILKNAKELEDYSRFASLIGMESPEDYLPERWERRWCTQTRGRLDVSEWFPGDDRIDADRLTELRRELARPAKLTRVKRKEYTSVKGNFKFKATVDT</sequence>
<dbReference type="HOGENOM" id="CLU_669144_0_0_1"/>
<feature type="compositionally biased region" description="Acidic residues" evidence="1">
    <location>
        <begin position="89"/>
        <end position="103"/>
    </location>
</feature>
<dbReference type="AlphaFoldDB" id="A0A0C9XY38"/>
<name>A0A0C9XY38_9AGAR</name>
<feature type="region of interest" description="Disordered" evidence="1">
    <location>
        <begin position="89"/>
        <end position="144"/>
    </location>
</feature>
<reference evidence="2 3" key="1">
    <citation type="submission" date="2014-04" db="EMBL/GenBank/DDBJ databases">
        <authorList>
            <consortium name="DOE Joint Genome Institute"/>
            <person name="Kuo A."/>
            <person name="Kohler A."/>
            <person name="Nagy L.G."/>
            <person name="Floudas D."/>
            <person name="Copeland A."/>
            <person name="Barry K.W."/>
            <person name="Cichocki N."/>
            <person name="Veneault-Fourrey C."/>
            <person name="LaButti K."/>
            <person name="Lindquist E.A."/>
            <person name="Lipzen A."/>
            <person name="Lundell T."/>
            <person name="Morin E."/>
            <person name="Murat C."/>
            <person name="Sun H."/>
            <person name="Tunlid A."/>
            <person name="Henrissat B."/>
            <person name="Grigoriev I.V."/>
            <person name="Hibbett D.S."/>
            <person name="Martin F."/>
            <person name="Nordberg H.P."/>
            <person name="Cantor M.N."/>
            <person name="Hua S.X."/>
        </authorList>
    </citation>
    <scope>NUCLEOTIDE SEQUENCE [LARGE SCALE GENOMIC DNA]</scope>
    <source>
        <strain evidence="2 3">LaAM-08-1</strain>
    </source>
</reference>
<dbReference type="EMBL" id="KN838590">
    <property type="protein sequence ID" value="KIK02592.1"/>
    <property type="molecule type" value="Genomic_DNA"/>
</dbReference>
<dbReference type="OrthoDB" id="3256367at2759"/>
<organism evidence="2 3">
    <name type="scientific">Laccaria amethystina LaAM-08-1</name>
    <dbReference type="NCBI Taxonomy" id="1095629"/>
    <lineage>
        <taxon>Eukaryota</taxon>
        <taxon>Fungi</taxon>
        <taxon>Dikarya</taxon>
        <taxon>Basidiomycota</taxon>
        <taxon>Agaricomycotina</taxon>
        <taxon>Agaricomycetes</taxon>
        <taxon>Agaricomycetidae</taxon>
        <taxon>Agaricales</taxon>
        <taxon>Agaricineae</taxon>
        <taxon>Hydnangiaceae</taxon>
        <taxon>Laccaria</taxon>
    </lineage>
</organism>
<dbReference type="Proteomes" id="UP000054477">
    <property type="component" value="Unassembled WGS sequence"/>
</dbReference>
<feature type="compositionally biased region" description="Low complexity" evidence="1">
    <location>
        <begin position="128"/>
        <end position="137"/>
    </location>
</feature>
<proteinExistence type="predicted"/>
<evidence type="ECO:0000313" key="2">
    <source>
        <dbReference type="EMBL" id="KIK02592.1"/>
    </source>
</evidence>